<dbReference type="EMBL" id="BT122718">
    <property type="protein sequence ID" value="ADE76080.1"/>
    <property type="molecule type" value="mRNA"/>
</dbReference>
<sequence length="61" mass="6562">MEVRCPGSALSLKGPLAADAATGQITTCMLYTDASSLLFWFFSSFSLPPNVGLGWLLCKYI</sequence>
<accession>D5A961</accession>
<keyword evidence="1" id="KW-1133">Transmembrane helix</keyword>
<protein>
    <submittedName>
        <fullName evidence="2">Uncharacterized protein</fullName>
    </submittedName>
</protein>
<keyword evidence="1" id="KW-0472">Membrane</keyword>
<dbReference type="AlphaFoldDB" id="D5A961"/>
<name>D5A961_PICSI</name>
<evidence type="ECO:0000256" key="1">
    <source>
        <dbReference type="SAM" id="Phobius"/>
    </source>
</evidence>
<keyword evidence="1" id="KW-0812">Transmembrane</keyword>
<reference evidence="2" key="1">
    <citation type="submission" date="2010-04" db="EMBL/GenBank/DDBJ databases">
        <authorList>
            <person name="Reid K.E."/>
            <person name="Liao N."/>
            <person name="Chan S."/>
            <person name="Docking R."/>
            <person name="Taylor G."/>
            <person name="Moore R."/>
            <person name="Mayo M."/>
            <person name="Munro S."/>
            <person name="King J."/>
            <person name="Yanchuk A."/>
            <person name="Holt R."/>
            <person name="Jones S."/>
            <person name="Marra M."/>
            <person name="Ritland C.E."/>
            <person name="Ritland K."/>
            <person name="Bohlmann J."/>
        </authorList>
    </citation>
    <scope>NUCLEOTIDE SEQUENCE</scope>
    <source>
        <tissue evidence="2">Buds collected with no treatment. Collection October 2007</tissue>
    </source>
</reference>
<feature type="transmembrane region" description="Helical" evidence="1">
    <location>
        <begin position="37"/>
        <end position="58"/>
    </location>
</feature>
<organism evidence="2">
    <name type="scientific">Picea sitchensis</name>
    <name type="common">Sitka spruce</name>
    <name type="synonym">Pinus sitchensis</name>
    <dbReference type="NCBI Taxonomy" id="3332"/>
    <lineage>
        <taxon>Eukaryota</taxon>
        <taxon>Viridiplantae</taxon>
        <taxon>Streptophyta</taxon>
        <taxon>Embryophyta</taxon>
        <taxon>Tracheophyta</taxon>
        <taxon>Spermatophyta</taxon>
        <taxon>Pinopsida</taxon>
        <taxon>Pinidae</taxon>
        <taxon>Conifers I</taxon>
        <taxon>Pinales</taxon>
        <taxon>Pinaceae</taxon>
        <taxon>Picea</taxon>
    </lineage>
</organism>
<evidence type="ECO:0000313" key="2">
    <source>
        <dbReference type="EMBL" id="ADE76080.1"/>
    </source>
</evidence>
<proteinExistence type="evidence at transcript level"/>